<comment type="caution">
    <text evidence="1">The sequence shown here is derived from an EMBL/GenBank/DDBJ whole genome shotgun (WGS) entry which is preliminary data.</text>
</comment>
<protein>
    <submittedName>
        <fullName evidence="1">Uncharacterized protein</fullName>
    </submittedName>
</protein>
<organism evidence="1 2">
    <name type="scientific">Trifolium medium</name>
    <dbReference type="NCBI Taxonomy" id="97028"/>
    <lineage>
        <taxon>Eukaryota</taxon>
        <taxon>Viridiplantae</taxon>
        <taxon>Streptophyta</taxon>
        <taxon>Embryophyta</taxon>
        <taxon>Tracheophyta</taxon>
        <taxon>Spermatophyta</taxon>
        <taxon>Magnoliopsida</taxon>
        <taxon>eudicotyledons</taxon>
        <taxon>Gunneridae</taxon>
        <taxon>Pentapetalae</taxon>
        <taxon>rosids</taxon>
        <taxon>fabids</taxon>
        <taxon>Fabales</taxon>
        <taxon>Fabaceae</taxon>
        <taxon>Papilionoideae</taxon>
        <taxon>50 kb inversion clade</taxon>
        <taxon>NPAAA clade</taxon>
        <taxon>Hologalegina</taxon>
        <taxon>IRL clade</taxon>
        <taxon>Trifolieae</taxon>
        <taxon>Trifolium</taxon>
    </lineage>
</organism>
<feature type="non-terminal residue" evidence="1">
    <location>
        <position position="12"/>
    </location>
</feature>
<proteinExistence type="predicted"/>
<evidence type="ECO:0000313" key="2">
    <source>
        <dbReference type="Proteomes" id="UP000265520"/>
    </source>
</evidence>
<keyword evidence="2" id="KW-1185">Reference proteome</keyword>
<evidence type="ECO:0000313" key="1">
    <source>
        <dbReference type="EMBL" id="MCI62921.1"/>
    </source>
</evidence>
<accession>A0A392TP19</accession>
<dbReference type="EMBL" id="LXQA010627870">
    <property type="protein sequence ID" value="MCI62921.1"/>
    <property type="molecule type" value="Genomic_DNA"/>
</dbReference>
<name>A0A392TP19_9FABA</name>
<reference evidence="1 2" key="1">
    <citation type="journal article" date="2018" name="Front. Plant Sci.">
        <title>Red Clover (Trifolium pratense) and Zigzag Clover (T. medium) - A Picture of Genomic Similarities and Differences.</title>
        <authorList>
            <person name="Dluhosova J."/>
            <person name="Istvanek J."/>
            <person name="Nedelnik J."/>
            <person name="Repkova J."/>
        </authorList>
    </citation>
    <scope>NUCLEOTIDE SEQUENCE [LARGE SCALE GENOMIC DNA]</scope>
    <source>
        <strain evidence="2">cv. 10/8</strain>
        <tissue evidence="1">Leaf</tissue>
    </source>
</reference>
<sequence>MPRLVEIEMNRK</sequence>
<dbReference type="Proteomes" id="UP000265520">
    <property type="component" value="Unassembled WGS sequence"/>
</dbReference>